<protein>
    <submittedName>
        <fullName evidence="2">Uncharacterized protein</fullName>
    </submittedName>
</protein>
<organism evidence="2 3">
    <name type="scientific">Petrolisthes cinctipes</name>
    <name type="common">Flat porcelain crab</name>
    <dbReference type="NCBI Taxonomy" id="88211"/>
    <lineage>
        <taxon>Eukaryota</taxon>
        <taxon>Metazoa</taxon>
        <taxon>Ecdysozoa</taxon>
        <taxon>Arthropoda</taxon>
        <taxon>Crustacea</taxon>
        <taxon>Multicrustacea</taxon>
        <taxon>Malacostraca</taxon>
        <taxon>Eumalacostraca</taxon>
        <taxon>Eucarida</taxon>
        <taxon>Decapoda</taxon>
        <taxon>Pleocyemata</taxon>
        <taxon>Anomura</taxon>
        <taxon>Galatheoidea</taxon>
        <taxon>Porcellanidae</taxon>
        <taxon>Petrolisthes</taxon>
    </lineage>
</organism>
<gene>
    <name evidence="2" type="ORF">Pcinc_000959</name>
</gene>
<evidence type="ECO:0000313" key="2">
    <source>
        <dbReference type="EMBL" id="KAK3895313.1"/>
    </source>
</evidence>
<keyword evidence="3" id="KW-1185">Reference proteome</keyword>
<name>A0AAE1L4D9_PETCI</name>
<proteinExistence type="predicted"/>
<feature type="region of interest" description="Disordered" evidence="1">
    <location>
        <begin position="30"/>
        <end position="177"/>
    </location>
</feature>
<evidence type="ECO:0000256" key="1">
    <source>
        <dbReference type="SAM" id="MobiDB-lite"/>
    </source>
</evidence>
<dbReference type="EMBL" id="JAWQEG010000050">
    <property type="protein sequence ID" value="KAK3895313.1"/>
    <property type="molecule type" value="Genomic_DNA"/>
</dbReference>
<reference evidence="2" key="1">
    <citation type="submission" date="2023-10" db="EMBL/GenBank/DDBJ databases">
        <title>Genome assemblies of two species of porcelain crab, Petrolisthes cinctipes and Petrolisthes manimaculis (Anomura: Porcellanidae).</title>
        <authorList>
            <person name="Angst P."/>
        </authorList>
    </citation>
    <scope>NUCLEOTIDE SEQUENCE</scope>
    <source>
        <strain evidence="2">PB745_01</strain>
        <tissue evidence="2">Gill</tissue>
    </source>
</reference>
<sequence>MEPFLMPAVFTWQAVDAINAVGRLMWDRQKAEESNRLGTTMVRGGRRKENEDYEDDENINETGGGDGTGWDDSDDDDDDNDAPDSVSLSTGRERGEAKAKQVKQEVQQLREKAREQRRKRHEKNKLQQEAKRRRLEKLAQTRMPESLLDAVAAEQEEGTEKQTIDEGSDGEEDTGKLTTFDEEDDIIPMKTGVQVQTLKQQVTVSNTLAQKAADFKHKTMYGNKQRRMKSSQLRIIKEKRKWK</sequence>
<evidence type="ECO:0000313" key="3">
    <source>
        <dbReference type="Proteomes" id="UP001286313"/>
    </source>
</evidence>
<comment type="caution">
    <text evidence="2">The sequence shown here is derived from an EMBL/GenBank/DDBJ whole genome shotgun (WGS) entry which is preliminary data.</text>
</comment>
<feature type="compositionally biased region" description="Basic and acidic residues" evidence="1">
    <location>
        <begin position="91"/>
        <end position="114"/>
    </location>
</feature>
<accession>A0AAE1L4D9</accession>
<dbReference type="Proteomes" id="UP001286313">
    <property type="component" value="Unassembled WGS sequence"/>
</dbReference>
<dbReference type="AlphaFoldDB" id="A0AAE1L4D9"/>
<feature type="compositionally biased region" description="Acidic residues" evidence="1">
    <location>
        <begin position="69"/>
        <end position="82"/>
    </location>
</feature>